<keyword evidence="6" id="KW-0949">S-adenosyl-L-methionine</keyword>
<dbReference type="SUPFAM" id="SSF53790">
    <property type="entry name" value="Tetrapyrrole methylase"/>
    <property type="match status" value="2"/>
</dbReference>
<comment type="caution">
    <text evidence="9">The sequence shown here is derived from an EMBL/GenBank/DDBJ whole genome shotgun (WGS) entry which is preliminary data.</text>
</comment>
<accession>A0ABW1WZB2</accession>
<name>A0ABW1WZB2_9ACTN</name>
<dbReference type="Gene3D" id="3.30.950.10">
    <property type="entry name" value="Methyltransferase, Cobalt-precorrin-4 Transmethylase, Domain 2"/>
    <property type="match status" value="2"/>
</dbReference>
<keyword evidence="5 7" id="KW-0808">Transferase</keyword>
<dbReference type="InterPro" id="IPR012382">
    <property type="entry name" value="CobI/CbiL"/>
</dbReference>
<dbReference type="Proteomes" id="UP001596266">
    <property type="component" value="Unassembled WGS sequence"/>
</dbReference>
<proteinExistence type="inferred from homology"/>
<evidence type="ECO:0000256" key="3">
    <source>
        <dbReference type="ARBA" id="ARBA00022573"/>
    </source>
</evidence>
<gene>
    <name evidence="9" type="ORF">ACFP57_06160</name>
</gene>
<comment type="pathway">
    <text evidence="1">Cofactor biosynthesis; adenosylcobalamin biosynthesis.</text>
</comment>
<evidence type="ECO:0000256" key="5">
    <source>
        <dbReference type="ARBA" id="ARBA00022679"/>
    </source>
</evidence>
<keyword evidence="4 7" id="KW-0489">Methyltransferase</keyword>
<dbReference type="Gene3D" id="3.40.1010.10">
    <property type="entry name" value="Cobalt-precorrin-4 Transmethylase, Domain 1"/>
    <property type="match status" value="2"/>
</dbReference>
<dbReference type="InterPro" id="IPR014776">
    <property type="entry name" value="4pyrrole_Mease_sub2"/>
</dbReference>
<evidence type="ECO:0000259" key="8">
    <source>
        <dbReference type="Pfam" id="PF00590"/>
    </source>
</evidence>
<dbReference type="PANTHER" id="PTHR47036">
    <property type="entry name" value="COBALT-FACTOR III C(17)-METHYLTRANSFERASE-RELATED"/>
    <property type="match status" value="1"/>
</dbReference>
<dbReference type="GO" id="GO:0032259">
    <property type="term" value="P:methylation"/>
    <property type="evidence" value="ECO:0007669"/>
    <property type="project" value="UniProtKB-KW"/>
</dbReference>
<organism evidence="9 10">
    <name type="scientific">Luteococcus sanguinis</name>
    <dbReference type="NCBI Taxonomy" id="174038"/>
    <lineage>
        <taxon>Bacteria</taxon>
        <taxon>Bacillati</taxon>
        <taxon>Actinomycetota</taxon>
        <taxon>Actinomycetes</taxon>
        <taxon>Propionibacteriales</taxon>
        <taxon>Propionibacteriaceae</taxon>
        <taxon>Luteococcus</taxon>
    </lineage>
</organism>
<dbReference type="PANTHER" id="PTHR47036:SF1">
    <property type="entry name" value="COBALT-FACTOR III C(17)-METHYLTRANSFERASE-RELATED"/>
    <property type="match status" value="1"/>
</dbReference>
<dbReference type="InterPro" id="IPR006364">
    <property type="entry name" value="CobI/CbiL/CobIJ_dom"/>
</dbReference>
<dbReference type="InterPro" id="IPR035996">
    <property type="entry name" value="4pyrrol_Methylase_sf"/>
</dbReference>
<evidence type="ECO:0000256" key="7">
    <source>
        <dbReference type="RuleBase" id="RU003960"/>
    </source>
</evidence>
<evidence type="ECO:0000256" key="4">
    <source>
        <dbReference type="ARBA" id="ARBA00022603"/>
    </source>
</evidence>
<dbReference type="CDD" id="cd11646">
    <property type="entry name" value="Precorrin_3B_C17_MT"/>
    <property type="match status" value="1"/>
</dbReference>
<dbReference type="InterPro" id="IPR003043">
    <property type="entry name" value="Uropor_MeTrfase_CS"/>
</dbReference>
<evidence type="ECO:0000256" key="1">
    <source>
        <dbReference type="ARBA" id="ARBA00004953"/>
    </source>
</evidence>
<dbReference type="EC" id="2.1.1.130" evidence="9"/>
<evidence type="ECO:0000313" key="10">
    <source>
        <dbReference type="Proteomes" id="UP001596266"/>
    </source>
</evidence>
<evidence type="ECO:0000313" key="9">
    <source>
        <dbReference type="EMBL" id="MFC6396569.1"/>
    </source>
</evidence>
<sequence>MAGRLYGVGVGPGDPDLMTVKAARLVSGAAVVAYHCAPGRPSNARSVVASMLPTGVVEERLEYPVTTGSVDHPDGYESALGDFYQSAAERLAAHLAAGRDVVLLAEGDPLLYSSFMYLHDRLSGRFEVEVVPGVPAFAAATATTATALVRQEDVLTVLPGTLPEPELARRLADTDGAVIMKLGRTFPAVRRALAAAGRLDGALYVERASMPSERWLPVAEVDESSVPYFSLVVVPGDALHGQRSRMVSSKNPEPLEGSEPAEATPAELLVLGLGPGPDRWTTPEVTDALATVGHVMGYAPYVNRVPQRAGLVRHASGNTVEVDRAREALELALAGERVAVVSGGDAGVFGMASAVFEAAQDERFAGVPIRVLPGVSAVQAVAARAGAPVGADFAVVSLSDRLKPWEVVENRLRHVAQADLVLAIYNPASRTRTEQIARAREVLMEHKDAGTIVIVGRNVGREGERLEVITLGELDPTTIDMSCLVIVGCTGTRVDNHGVWSPRFVTPEPVEGDR</sequence>
<dbReference type="EMBL" id="JBHSUA010000011">
    <property type="protein sequence ID" value="MFC6396569.1"/>
    <property type="molecule type" value="Genomic_DNA"/>
</dbReference>
<dbReference type="NCBIfam" id="TIGR01467">
    <property type="entry name" value="cobI_cbiL"/>
    <property type="match status" value="1"/>
</dbReference>
<evidence type="ECO:0000256" key="6">
    <source>
        <dbReference type="ARBA" id="ARBA00022691"/>
    </source>
</evidence>
<feature type="domain" description="Tetrapyrrole methylase" evidence="8">
    <location>
        <begin position="4"/>
        <end position="216"/>
    </location>
</feature>
<keyword evidence="3" id="KW-0169">Cobalamin biosynthesis</keyword>
<dbReference type="InterPro" id="IPR000878">
    <property type="entry name" value="4pyrrol_Mease"/>
</dbReference>
<feature type="domain" description="Tetrapyrrole methylase" evidence="8">
    <location>
        <begin position="268"/>
        <end position="475"/>
    </location>
</feature>
<evidence type="ECO:0000256" key="2">
    <source>
        <dbReference type="ARBA" id="ARBA00005879"/>
    </source>
</evidence>
<dbReference type="GO" id="GO:0030788">
    <property type="term" value="F:precorrin-2 C20-methyltransferase activity"/>
    <property type="evidence" value="ECO:0007669"/>
    <property type="project" value="UniProtKB-EC"/>
</dbReference>
<dbReference type="NCBIfam" id="NF004647">
    <property type="entry name" value="PRK05990.1"/>
    <property type="match status" value="1"/>
</dbReference>
<dbReference type="CDD" id="cd11645">
    <property type="entry name" value="Precorrin_2_C20_MT"/>
    <property type="match status" value="1"/>
</dbReference>
<dbReference type="PROSITE" id="PS00840">
    <property type="entry name" value="SUMT_2"/>
    <property type="match status" value="1"/>
</dbReference>
<dbReference type="InterPro" id="IPR014777">
    <property type="entry name" value="4pyrrole_Mease_sub1"/>
</dbReference>
<dbReference type="Pfam" id="PF00590">
    <property type="entry name" value="TP_methylase"/>
    <property type="match status" value="2"/>
</dbReference>
<dbReference type="InterPro" id="IPR006363">
    <property type="entry name" value="Cbl_synth_CobJ/CibH_dom"/>
</dbReference>
<dbReference type="RefSeq" id="WP_386769188.1">
    <property type="nucleotide sequence ID" value="NZ_JBHSUA010000011.1"/>
</dbReference>
<comment type="similarity">
    <text evidence="2 7">Belongs to the precorrin methyltransferase family.</text>
</comment>
<protein>
    <submittedName>
        <fullName evidence="9">Precorrin-2 C(20)-methyltransferase</fullName>
        <ecNumber evidence="9">2.1.1.130</ecNumber>
    </submittedName>
</protein>
<dbReference type="NCBIfam" id="TIGR01466">
    <property type="entry name" value="cobJ_cbiH"/>
    <property type="match status" value="1"/>
</dbReference>
<reference evidence="10" key="1">
    <citation type="journal article" date="2019" name="Int. J. Syst. Evol. Microbiol.">
        <title>The Global Catalogue of Microorganisms (GCM) 10K type strain sequencing project: providing services to taxonomists for standard genome sequencing and annotation.</title>
        <authorList>
            <consortium name="The Broad Institute Genomics Platform"/>
            <consortium name="The Broad Institute Genome Sequencing Center for Infectious Disease"/>
            <person name="Wu L."/>
            <person name="Ma J."/>
        </authorList>
    </citation>
    <scope>NUCLEOTIDE SEQUENCE [LARGE SCALE GENOMIC DNA]</scope>
    <source>
        <strain evidence="10">CGMCC 1.15277</strain>
    </source>
</reference>
<dbReference type="InterPro" id="IPR051810">
    <property type="entry name" value="Precorrin_MeTrfase"/>
</dbReference>
<keyword evidence="10" id="KW-1185">Reference proteome</keyword>